<evidence type="ECO:0000313" key="11">
    <source>
        <dbReference type="Proteomes" id="UP000316614"/>
    </source>
</evidence>
<dbReference type="SUPFAM" id="SSF56935">
    <property type="entry name" value="Porins"/>
    <property type="match status" value="1"/>
</dbReference>
<evidence type="ECO:0000256" key="4">
    <source>
        <dbReference type="ARBA" id="ARBA00022692"/>
    </source>
</evidence>
<keyword evidence="4 7" id="KW-0812">Transmembrane</keyword>
<dbReference type="Proteomes" id="UP000316614">
    <property type="component" value="Chromosome"/>
</dbReference>
<dbReference type="PROSITE" id="PS52016">
    <property type="entry name" value="TONB_DEPENDENT_REC_3"/>
    <property type="match status" value="1"/>
</dbReference>
<comment type="similarity">
    <text evidence="7">Belongs to the TonB-dependent receptor family.</text>
</comment>
<keyword evidence="8" id="KW-0732">Signal</keyword>
<evidence type="ECO:0000313" key="10">
    <source>
        <dbReference type="EMBL" id="QDH78235.1"/>
    </source>
</evidence>
<dbReference type="KEGG" id="echi:FKX85_03940"/>
<evidence type="ECO:0000256" key="2">
    <source>
        <dbReference type="ARBA" id="ARBA00022448"/>
    </source>
</evidence>
<dbReference type="NCBIfam" id="TIGR04056">
    <property type="entry name" value="OMP_RagA_SusC"/>
    <property type="match status" value="1"/>
</dbReference>
<name>A0A514CEI2_9BACT</name>
<proteinExistence type="inferred from homology"/>
<keyword evidence="10" id="KW-0675">Receptor</keyword>
<dbReference type="SUPFAM" id="SSF49464">
    <property type="entry name" value="Carboxypeptidase regulatory domain-like"/>
    <property type="match status" value="1"/>
</dbReference>
<dbReference type="FunFam" id="2.60.40.1120:FF:000003">
    <property type="entry name" value="Outer membrane protein Omp121"/>
    <property type="match status" value="1"/>
</dbReference>
<gene>
    <name evidence="10" type="ORF">FKX85_03940</name>
</gene>
<dbReference type="GO" id="GO:0009279">
    <property type="term" value="C:cell outer membrane"/>
    <property type="evidence" value="ECO:0007669"/>
    <property type="project" value="UniProtKB-SubCell"/>
</dbReference>
<dbReference type="Gene3D" id="2.60.40.1120">
    <property type="entry name" value="Carboxypeptidase-like, regulatory domain"/>
    <property type="match status" value="1"/>
</dbReference>
<dbReference type="InterPro" id="IPR012910">
    <property type="entry name" value="Plug_dom"/>
</dbReference>
<feature type="chain" id="PRO_5022040438" evidence="8">
    <location>
        <begin position="29"/>
        <end position="1125"/>
    </location>
</feature>
<protein>
    <submittedName>
        <fullName evidence="10">TonB-dependent receptor</fullName>
    </submittedName>
</protein>
<dbReference type="InterPro" id="IPR037066">
    <property type="entry name" value="Plug_dom_sf"/>
</dbReference>
<evidence type="ECO:0000256" key="5">
    <source>
        <dbReference type="ARBA" id="ARBA00023136"/>
    </source>
</evidence>
<keyword evidence="6 7" id="KW-0998">Cell outer membrane</keyword>
<evidence type="ECO:0000259" key="9">
    <source>
        <dbReference type="Pfam" id="PF07715"/>
    </source>
</evidence>
<evidence type="ECO:0000256" key="7">
    <source>
        <dbReference type="PROSITE-ProRule" id="PRU01360"/>
    </source>
</evidence>
<dbReference type="NCBIfam" id="TIGR04057">
    <property type="entry name" value="SusC_RagA_signa"/>
    <property type="match status" value="1"/>
</dbReference>
<keyword evidence="2 7" id="KW-0813">Transport</keyword>
<evidence type="ECO:0000256" key="1">
    <source>
        <dbReference type="ARBA" id="ARBA00004571"/>
    </source>
</evidence>
<feature type="signal peptide" evidence="8">
    <location>
        <begin position="1"/>
        <end position="28"/>
    </location>
</feature>
<dbReference type="InterPro" id="IPR008969">
    <property type="entry name" value="CarboxyPept-like_regulatory"/>
</dbReference>
<keyword evidence="5 7" id="KW-0472">Membrane</keyword>
<dbReference type="Gene3D" id="2.40.170.20">
    <property type="entry name" value="TonB-dependent receptor, beta-barrel domain"/>
    <property type="match status" value="1"/>
</dbReference>
<sequence length="1125" mass="126001">MKGKIQTICWLSSIWLLGLMLMSSTVSAAIAQDKPLPAMIAMNNQAKDLNMTLSVNYDQASAKEVFQHIESQTGFRFVYDRQAVALGNRFTIQEKNIRLYDLLMEISQVSPLRFKQVDDQINVRLEQLQPTQKEEVAREITVTGSVTDTDGEPLPGASIVVDGTQNGTVTDLDGKYSIEVPEGATLTVSYIGFQSKRVEVGNQTTLDIVLDSDLAGLDEVVVVGYGEVKKKDLTGAVSSIGNREINSVGATNPMKALQANAAGVNITQRTGSVGSGFDIQIRGANSLTGGNPLYVVDGVMTDNIDFLNPNDIERIDILKDASSTAIYGSRGSNGVVIVTTRSGEGLSNQKPTFSYSGFVGVRNFTNMPDFLNTYDESVQWNIDRQATRDLVQGVPIVDSPTYSFPEVISDDGTNYWGEVLSNRRGTDWLGEFLKPSIQQNHFISAAGATDNVSYVVGFGYQSDDGNVEGQYFKKYNFKASVDARPNDMFAIGANINLAFSNRELISRQGYTQQLFRMPTYAPAFDADGNVIQSPMIGISGNVNPYAFLESGSRYNEEQFYAITNFYLRFSPIKDLSFKTTFSPNVKFGRTGEYFDRFATRSISVARMWNDNNISYIWDNQVNYKKEFGDHRISYDFIQSAQMNRIENAFAYGRDVPFNSLWYNVQSAPQRDATTAYNKFTLLSFTNRLNYSFKDKFLVTGTIRWDGSSKLSEGNKWASFPSAAVAWRMTEEPFLKGSPVVDNLKLRVSYGYTGNNNIPAYSTQSSLNRQKYYDWDGTTADGFVPSAIANSNLTWERTREWNFGADFGFFKNRISGEINVYDRMSLNLLMERKLAMPTGWEVMMDNVGSVSNKGVELQVKTVNVETGDFTWETNFIFSKNTNKIVELYGKKEDDVPNRWFIGQPVDVVYAMVFDGVWQRDELSTEDQQAMEGTAKVKDLNGDGNIDIDNDMTVLGSPAPSWIGTFTTNFRYRNWDLSASVYTKQGVYTYSPFHGEFTDFNSKVILDVPYYLRDSEVTTPRYSNEYPQPSYMGQYYGEDSEDYGYPGFNKDASFVRIQNITLGYNFAPGALERWGVTSMRIYANALNPFLFTNYEGFDPEWAGAGMSGVDATNTSYAIYQLGANIKF</sequence>
<dbReference type="InterPro" id="IPR023997">
    <property type="entry name" value="TonB-dep_OMP_SusC/RagA_CS"/>
</dbReference>
<keyword evidence="3 7" id="KW-1134">Transmembrane beta strand</keyword>
<dbReference type="InterPro" id="IPR036942">
    <property type="entry name" value="Beta-barrel_TonB_sf"/>
</dbReference>
<dbReference type="RefSeq" id="WP_141613493.1">
    <property type="nucleotide sequence ID" value="NZ_CP041253.1"/>
</dbReference>
<dbReference type="Gene3D" id="2.170.130.10">
    <property type="entry name" value="TonB-dependent receptor, plug domain"/>
    <property type="match status" value="1"/>
</dbReference>
<evidence type="ECO:0000256" key="3">
    <source>
        <dbReference type="ARBA" id="ARBA00022452"/>
    </source>
</evidence>
<feature type="domain" description="TonB-dependent receptor plug" evidence="9">
    <location>
        <begin position="229"/>
        <end position="335"/>
    </location>
</feature>
<dbReference type="InterPro" id="IPR039426">
    <property type="entry name" value="TonB-dep_rcpt-like"/>
</dbReference>
<comment type="subcellular location">
    <subcellularLocation>
        <location evidence="1 7">Cell outer membrane</location>
        <topology evidence="1 7">Multi-pass membrane protein</topology>
    </subcellularLocation>
</comment>
<dbReference type="Pfam" id="PF13715">
    <property type="entry name" value="CarbopepD_reg_2"/>
    <property type="match status" value="1"/>
</dbReference>
<evidence type="ECO:0000256" key="6">
    <source>
        <dbReference type="ARBA" id="ARBA00023237"/>
    </source>
</evidence>
<reference evidence="10 11" key="1">
    <citation type="submission" date="2019-06" db="EMBL/GenBank/DDBJ databases">
        <title>Echinicola alkalisoli sp. nov. isolated from saline soil.</title>
        <authorList>
            <person name="Sun J.-Q."/>
            <person name="Xu L."/>
        </authorList>
    </citation>
    <scope>NUCLEOTIDE SEQUENCE [LARGE SCALE GENOMIC DNA]</scope>
    <source>
        <strain evidence="10 11">LN3S3</strain>
    </source>
</reference>
<keyword evidence="11" id="KW-1185">Reference proteome</keyword>
<accession>A0A514CEI2</accession>
<evidence type="ECO:0000256" key="8">
    <source>
        <dbReference type="SAM" id="SignalP"/>
    </source>
</evidence>
<dbReference type="Pfam" id="PF07715">
    <property type="entry name" value="Plug"/>
    <property type="match status" value="1"/>
</dbReference>
<dbReference type="OrthoDB" id="9768177at2"/>
<dbReference type="InterPro" id="IPR023996">
    <property type="entry name" value="TonB-dep_OMP_SusC/RagA"/>
</dbReference>
<dbReference type="AlphaFoldDB" id="A0A514CEI2"/>
<organism evidence="10 11">
    <name type="scientific">Echinicola soli</name>
    <dbReference type="NCBI Taxonomy" id="2591634"/>
    <lineage>
        <taxon>Bacteria</taxon>
        <taxon>Pseudomonadati</taxon>
        <taxon>Bacteroidota</taxon>
        <taxon>Cytophagia</taxon>
        <taxon>Cytophagales</taxon>
        <taxon>Cyclobacteriaceae</taxon>
        <taxon>Echinicola</taxon>
    </lineage>
</organism>
<dbReference type="EMBL" id="CP041253">
    <property type="protein sequence ID" value="QDH78235.1"/>
    <property type="molecule type" value="Genomic_DNA"/>
</dbReference>